<accession>A0A1G7VFL5</accession>
<dbReference type="AlphaFoldDB" id="A0A1G7VFL5"/>
<dbReference type="Gene3D" id="3.40.50.2300">
    <property type="match status" value="1"/>
</dbReference>
<dbReference type="EMBL" id="FNCS01000004">
    <property type="protein sequence ID" value="SDG58523.1"/>
    <property type="molecule type" value="Genomic_DNA"/>
</dbReference>
<dbReference type="Proteomes" id="UP000199495">
    <property type="component" value="Unassembled WGS sequence"/>
</dbReference>
<dbReference type="Pfam" id="PF00072">
    <property type="entry name" value="Response_reg"/>
    <property type="match status" value="1"/>
</dbReference>
<protein>
    <submittedName>
        <fullName evidence="3">Response regulator receiver domain-containing protein</fullName>
    </submittedName>
</protein>
<keyword evidence="1" id="KW-0597">Phosphoprotein</keyword>
<organism evidence="3 4">
    <name type="scientific">Pelagibacterium luteolum</name>
    <dbReference type="NCBI Taxonomy" id="440168"/>
    <lineage>
        <taxon>Bacteria</taxon>
        <taxon>Pseudomonadati</taxon>
        <taxon>Pseudomonadota</taxon>
        <taxon>Alphaproteobacteria</taxon>
        <taxon>Hyphomicrobiales</taxon>
        <taxon>Devosiaceae</taxon>
        <taxon>Pelagibacterium</taxon>
    </lineage>
</organism>
<keyword evidence="4" id="KW-1185">Reference proteome</keyword>
<feature type="domain" description="Response regulatory" evidence="2">
    <location>
        <begin position="1"/>
        <end position="92"/>
    </location>
</feature>
<dbReference type="STRING" id="440168.SAMN04487974_104108"/>
<dbReference type="InterPro" id="IPR001789">
    <property type="entry name" value="Sig_transdc_resp-reg_receiver"/>
</dbReference>
<dbReference type="SUPFAM" id="SSF52172">
    <property type="entry name" value="CheY-like"/>
    <property type="match status" value="1"/>
</dbReference>
<gene>
    <name evidence="3" type="ORF">SAMN04487974_104108</name>
</gene>
<dbReference type="OrthoDB" id="9802155at2"/>
<name>A0A1G7VFL5_9HYPH</name>
<dbReference type="RefSeq" id="WP_090595188.1">
    <property type="nucleotide sequence ID" value="NZ_FNCS01000004.1"/>
</dbReference>
<evidence type="ECO:0000256" key="1">
    <source>
        <dbReference type="PROSITE-ProRule" id="PRU00169"/>
    </source>
</evidence>
<proteinExistence type="predicted"/>
<reference evidence="3 4" key="1">
    <citation type="submission" date="2016-10" db="EMBL/GenBank/DDBJ databases">
        <authorList>
            <person name="de Groot N.N."/>
        </authorList>
    </citation>
    <scope>NUCLEOTIDE SEQUENCE [LARGE SCALE GENOMIC DNA]</scope>
    <source>
        <strain evidence="3 4">CGMCC 1.10267</strain>
    </source>
</reference>
<dbReference type="GO" id="GO:0000160">
    <property type="term" value="P:phosphorelay signal transduction system"/>
    <property type="evidence" value="ECO:0007669"/>
    <property type="project" value="InterPro"/>
</dbReference>
<dbReference type="InterPro" id="IPR011006">
    <property type="entry name" value="CheY-like_superfamily"/>
</dbReference>
<evidence type="ECO:0000313" key="4">
    <source>
        <dbReference type="Proteomes" id="UP000199495"/>
    </source>
</evidence>
<sequence length="93" mass="10090">MLQAIGGEAAIELIATHPDISLLFTDVVMPGGMNGAELAKKALEMRPELRVLFTSGYSANAIVHDGRLDTGVELLSKPYSRDQLANRLRIVLQ</sequence>
<evidence type="ECO:0000313" key="3">
    <source>
        <dbReference type="EMBL" id="SDG58523.1"/>
    </source>
</evidence>
<evidence type="ECO:0000259" key="2">
    <source>
        <dbReference type="PROSITE" id="PS50110"/>
    </source>
</evidence>
<dbReference type="PROSITE" id="PS50110">
    <property type="entry name" value="RESPONSE_REGULATORY"/>
    <property type="match status" value="1"/>
</dbReference>
<feature type="modified residue" description="4-aspartylphosphate" evidence="1">
    <location>
        <position position="26"/>
    </location>
</feature>